<reference evidence="1 2" key="1">
    <citation type="journal article" date="2014" name="Int. J. Syst. Evol. Microbiol.">
        <title>Complete genome sequence of Corynebacterium casei LMG S-19264T (=DSM 44701T), isolated from a smear-ripened cheese.</title>
        <authorList>
            <consortium name="US DOE Joint Genome Institute (JGI-PGF)"/>
            <person name="Walter F."/>
            <person name="Albersmeier A."/>
            <person name="Kalinowski J."/>
            <person name="Ruckert C."/>
        </authorList>
    </citation>
    <scope>NUCLEOTIDE SEQUENCE [LARGE SCALE GENOMIC DNA]</scope>
    <source>
        <strain evidence="1 2">NBRC 110095</strain>
    </source>
</reference>
<evidence type="ECO:0000313" key="2">
    <source>
        <dbReference type="Proteomes" id="UP001156870"/>
    </source>
</evidence>
<name>A0AA37WQK6_9GAMM</name>
<proteinExistence type="predicted"/>
<dbReference type="Proteomes" id="UP001156870">
    <property type="component" value="Unassembled WGS sequence"/>
</dbReference>
<evidence type="ECO:0000313" key="1">
    <source>
        <dbReference type="EMBL" id="GLS28191.1"/>
    </source>
</evidence>
<accession>A0AA37WQK6</accession>
<organism evidence="1 2">
    <name type="scientific">Marinibactrum halimedae</name>
    <dbReference type="NCBI Taxonomy" id="1444977"/>
    <lineage>
        <taxon>Bacteria</taxon>
        <taxon>Pseudomonadati</taxon>
        <taxon>Pseudomonadota</taxon>
        <taxon>Gammaproteobacteria</taxon>
        <taxon>Cellvibrionales</taxon>
        <taxon>Cellvibrionaceae</taxon>
        <taxon>Marinibactrum</taxon>
    </lineage>
</organism>
<gene>
    <name evidence="1" type="ORF">GCM10007877_39100</name>
</gene>
<protein>
    <submittedName>
        <fullName evidence="1">Uncharacterized protein</fullName>
    </submittedName>
</protein>
<comment type="caution">
    <text evidence="1">The sequence shown here is derived from an EMBL/GenBank/DDBJ whole genome shotgun (WGS) entry which is preliminary data.</text>
</comment>
<sequence length="263" mass="28985">MFNILPLVFFLLRLIVVVIMFAPFSSLSQALNCEPLDPRQHVGKKAEHSIEGSAKALFKVAKGEINYKNKTQEEINNLYQSYPNADRIVIQGKLIYTFCTALNDAKDMKPSDKLEKLNNFMSLLIGTPTATDKPTSQKEKNQYIAELDEFVFELKQCKGSGSAIRCYFIVTNVGQDRSLGIYGNYGASSSRLFLASGDEVLSVKSQLGASESKQYVSVNLISGIPVKASLHFKASNIESNKIAALEVKTKGGPIQFRGITLAE</sequence>
<dbReference type="RefSeq" id="WP_232594126.1">
    <property type="nucleotide sequence ID" value="NZ_BSPD01000102.1"/>
</dbReference>
<keyword evidence="2" id="KW-1185">Reference proteome</keyword>
<dbReference type="AlphaFoldDB" id="A0AA37WQK6"/>
<dbReference type="EMBL" id="BSPD01000102">
    <property type="protein sequence ID" value="GLS28191.1"/>
    <property type="molecule type" value="Genomic_DNA"/>
</dbReference>